<evidence type="ECO:0000313" key="10">
    <source>
        <dbReference type="Proteomes" id="UP001367676"/>
    </source>
</evidence>
<feature type="region of interest" description="Disordered" evidence="7">
    <location>
        <begin position="1273"/>
        <end position="1292"/>
    </location>
</feature>
<feature type="region of interest" description="Disordered" evidence="7">
    <location>
        <begin position="424"/>
        <end position="514"/>
    </location>
</feature>
<dbReference type="GO" id="GO:0005737">
    <property type="term" value="C:cytoplasm"/>
    <property type="evidence" value="ECO:0007669"/>
    <property type="project" value="UniProtKB-SubCell"/>
</dbReference>
<name>A0AAN9TMV2_9HEMI</name>
<dbReference type="Gene3D" id="1.25.40.10">
    <property type="entry name" value="Tetratricopeptide repeat domain"/>
    <property type="match status" value="1"/>
</dbReference>
<keyword evidence="3" id="KW-0963">Cytoplasm</keyword>
<feature type="region of interest" description="Disordered" evidence="7">
    <location>
        <begin position="276"/>
        <end position="359"/>
    </location>
</feature>
<dbReference type="Pfam" id="PF10374">
    <property type="entry name" value="EST1"/>
    <property type="match status" value="1"/>
</dbReference>
<feature type="compositionally biased region" description="Acidic residues" evidence="7">
    <location>
        <begin position="1283"/>
        <end position="1292"/>
    </location>
</feature>
<feature type="compositionally biased region" description="Low complexity" evidence="7">
    <location>
        <begin position="108"/>
        <end position="119"/>
    </location>
</feature>
<evidence type="ECO:0000259" key="8">
    <source>
        <dbReference type="SMART" id="SM00670"/>
    </source>
</evidence>
<dbReference type="InterPro" id="IPR002716">
    <property type="entry name" value="PIN_dom"/>
</dbReference>
<dbReference type="GO" id="GO:0042162">
    <property type="term" value="F:telomeric DNA binding"/>
    <property type="evidence" value="ECO:0007669"/>
    <property type="project" value="TreeGrafter"/>
</dbReference>
<feature type="region of interest" description="Disordered" evidence="7">
    <location>
        <begin position="1"/>
        <end position="238"/>
    </location>
</feature>
<keyword evidence="4" id="KW-0866">Nonsense-mediated mRNA decay</keyword>
<evidence type="ECO:0000256" key="7">
    <source>
        <dbReference type="SAM" id="MobiDB-lite"/>
    </source>
</evidence>
<feature type="compositionally biased region" description="Polar residues" evidence="7">
    <location>
        <begin position="185"/>
        <end position="210"/>
    </location>
</feature>
<feature type="compositionally biased region" description="Basic and acidic residues" evidence="7">
    <location>
        <begin position="306"/>
        <end position="347"/>
    </location>
</feature>
<dbReference type="SUPFAM" id="SSF88723">
    <property type="entry name" value="PIN domain-like"/>
    <property type="match status" value="1"/>
</dbReference>
<keyword evidence="6" id="KW-0175">Coiled coil</keyword>
<feature type="compositionally biased region" description="Basic and acidic residues" evidence="7">
    <location>
        <begin position="500"/>
        <end position="509"/>
    </location>
</feature>
<evidence type="ECO:0000313" key="9">
    <source>
        <dbReference type="EMBL" id="KAK7580072.1"/>
    </source>
</evidence>
<evidence type="ECO:0000256" key="1">
    <source>
        <dbReference type="ARBA" id="ARBA00004123"/>
    </source>
</evidence>
<comment type="caution">
    <text evidence="9">The sequence shown here is derived from an EMBL/GenBank/DDBJ whole genome shotgun (WGS) entry which is preliminary data.</text>
</comment>
<dbReference type="Proteomes" id="UP001367676">
    <property type="component" value="Unassembled WGS sequence"/>
</dbReference>
<dbReference type="EMBL" id="JBBCAQ010000034">
    <property type="protein sequence ID" value="KAK7580072.1"/>
    <property type="molecule type" value="Genomic_DNA"/>
</dbReference>
<evidence type="ECO:0000256" key="5">
    <source>
        <dbReference type="ARBA" id="ARBA00023242"/>
    </source>
</evidence>
<dbReference type="CDD" id="cd09885">
    <property type="entry name" value="PIN_Smg6-like"/>
    <property type="match status" value="1"/>
</dbReference>
<feature type="domain" description="PIN" evidence="8">
    <location>
        <begin position="1353"/>
        <end position="1499"/>
    </location>
</feature>
<accession>A0AAN9TMV2</accession>
<feature type="compositionally biased region" description="Basic and acidic residues" evidence="7">
    <location>
        <begin position="214"/>
        <end position="228"/>
    </location>
</feature>
<dbReference type="SUPFAM" id="SSF48452">
    <property type="entry name" value="TPR-like"/>
    <property type="match status" value="1"/>
</dbReference>
<sequence length="1521" mass="175778">MDSKFDRRNRPQKEREIYTPGSGPLRRTDNAEGKSFTNRKYNHYRNEKCDYNAEVNSFEHQESKSDQLNDEHYDRDRKKNRKPDASIYIPKQRYREDSSHLNIDSSEHSSGYSSGFGSSNKLADPRQMIKERHISEGNNYRHDDSQARKTFIESKQFTRGSRTDLSHNWKDSSVKENTDLRFERNSQNSASGSNERNIPHQTEYKNTTFYNRFGNERNSDRGASEKNRGGKNLMRRNSSNSLVLPDAFYSWPPRLRRQHLESKGIKGEELDKYLENRNDFGGNNSRDRFSHAPLPPKNRSSRFKSSKKDPPKERVEFNVPRTTEKRIDDVRPTQESNHEPEKNHESETNTGGSVEDLSDDVSKNCTITGSTYSSCIIDTKSILDDSFNWAEEVEREQLIAERNNSEAEDRSRIDEICVNEDRKEKKKRRSFSYERKNPQRSRNASETENQNRRKDDDRYRSNDNNARHVESSNNDGYLSWRRNKNPSPSRSRLGIMTRNYRNDGSKFEGTRNFSSDQERINNKIKINNKMNELPNLVKDPAGDPVAGIIKIPQPPATNQTELKCSAPVFPEPHISPFPNKPIKQLYNPTNPKQPIIVSNQSARAAVGPPPLPIGQHFVPPAAAVTEHATPIYLPSYLDPSVTAIVAPTFLNDQYLMPKPAWYDAYSDSFRSTHNAHLLLDISRADTELQTLLQPGTVVRAWDRITDLRTFLQDALRTLLTSDLKFCEAENVEQHMWKILFYNVIELLRKCIIEDVTNMQKYKNLLFLVIDKGVEYFRSLIVLLERTYKIRIEDFLNVETASTKQLGLSGLALISAQKIYLSLGDLARYRETTEESSTYGNSRHWYIKANQLNPRNGRPYNQLAILAVYARKKFDAVYYYMRSLMASNPFFTARESLLALFDENRKKYEQIEKNRRELKEQKKQEKAKEKESVINGSMLRKEVWIRPDDGQRIQRTTSTSQECQDDSDDDDLHNLSAAEVNKRFLLSFLHVHGKLFSKVGMETLQEAAIEMLKEFKVLLNFTPLPINANRLIQLLALNMFAIDNGQLKDPQLESGYHSAVQESALVISLQMFNLIINRCVQLLREQLQQMKKHPDRVDWNYPLIVSADVQILLPAIKLWCDWLFCHSTVWNPPPSCQDYRISGCGDCWNRLAVLINLLEELDYQEVLRKNGQQEPILIMEPTNGASLLRITLDEDVALRGFTPLMCNAQQPVFTHKNVELELAQICLRIHRILFFGTIFLCGIDPPVLKLHKTETGLSEYISVVEEVVTPKEQSDSENVYEQWSDNEEANENVDDDAERNAKMAQMSDEEKSLVNRKKELERIHLKREKYMRDKKETIQKDIAAFSVEMEIKPHYLVPDTNCFIDYLPELEKIVKAVSSTQRPLYSLMVPLIVLGELEGIARGAHKDDRVTEKARFALNFLQNGYSYSNIKCVTTRGSVLPSTRFTSEEDYSKVEKNDDKILTTCLNLCKHNDSNDNTSDQPKRIYREVVLMTEDRNLRVKALSSNMPVQTVADFIKWAGLQ</sequence>
<protein>
    <recommendedName>
        <fullName evidence="8">PIN domain-containing protein</fullName>
    </recommendedName>
</protein>
<dbReference type="InterPro" id="IPR029060">
    <property type="entry name" value="PIN-like_dom_sf"/>
</dbReference>
<feature type="compositionally biased region" description="Basic and acidic residues" evidence="7">
    <location>
        <begin position="1"/>
        <end position="17"/>
    </location>
</feature>
<feature type="compositionally biased region" description="Basic and acidic residues" evidence="7">
    <location>
        <begin position="161"/>
        <end position="184"/>
    </location>
</feature>
<evidence type="ECO:0000256" key="4">
    <source>
        <dbReference type="ARBA" id="ARBA00023161"/>
    </source>
</evidence>
<dbReference type="PANTHER" id="PTHR15696">
    <property type="entry name" value="SMG-7 SUPPRESSOR WITH MORPHOLOGICAL EFFECT ON GENITALIA PROTEIN 7"/>
    <property type="match status" value="1"/>
</dbReference>
<evidence type="ECO:0000256" key="6">
    <source>
        <dbReference type="SAM" id="Coils"/>
    </source>
</evidence>
<feature type="compositionally biased region" description="Polar residues" evidence="7">
    <location>
        <begin position="952"/>
        <end position="961"/>
    </location>
</feature>
<feature type="region of interest" description="Disordered" evidence="7">
    <location>
        <begin position="949"/>
        <end position="969"/>
    </location>
</feature>
<dbReference type="Gene3D" id="3.40.50.1010">
    <property type="entry name" value="5'-nuclease"/>
    <property type="match status" value="1"/>
</dbReference>
<dbReference type="FunFam" id="3.40.50.1010:FF:000047">
    <property type="entry name" value="Blast:Telomerase-binding protein EST1A"/>
    <property type="match status" value="1"/>
</dbReference>
<reference evidence="9 10" key="1">
    <citation type="submission" date="2024-03" db="EMBL/GenBank/DDBJ databases">
        <title>Adaptation during the transition from Ophiocordyceps entomopathogen to insect associate is accompanied by gene loss and intensified selection.</title>
        <authorList>
            <person name="Ward C.M."/>
            <person name="Onetto C.A."/>
            <person name="Borneman A.R."/>
        </authorList>
    </citation>
    <scope>NUCLEOTIDE SEQUENCE [LARGE SCALE GENOMIC DNA]</scope>
    <source>
        <strain evidence="9">AWRI1</strain>
        <tissue evidence="9">Single Adult Female</tissue>
    </source>
</reference>
<keyword evidence="10" id="KW-1185">Reference proteome</keyword>
<keyword evidence="5" id="KW-0539">Nucleus</keyword>
<gene>
    <name evidence="9" type="ORF">V9T40_000701</name>
</gene>
<dbReference type="GO" id="GO:0070034">
    <property type="term" value="F:telomerase RNA binding"/>
    <property type="evidence" value="ECO:0007669"/>
    <property type="project" value="TreeGrafter"/>
</dbReference>
<evidence type="ECO:0000256" key="2">
    <source>
        <dbReference type="ARBA" id="ARBA00004496"/>
    </source>
</evidence>
<dbReference type="GO" id="GO:0000184">
    <property type="term" value="P:nuclear-transcribed mRNA catabolic process, nonsense-mediated decay"/>
    <property type="evidence" value="ECO:0007669"/>
    <property type="project" value="UniProtKB-KW"/>
</dbReference>
<feature type="compositionally biased region" description="Basic and acidic residues" evidence="7">
    <location>
        <begin position="44"/>
        <end position="77"/>
    </location>
</feature>
<dbReference type="InterPro" id="IPR045153">
    <property type="entry name" value="Est1/Ebs1-like"/>
</dbReference>
<evidence type="ECO:0000256" key="3">
    <source>
        <dbReference type="ARBA" id="ARBA00022490"/>
    </source>
</evidence>
<dbReference type="InterPro" id="IPR018834">
    <property type="entry name" value="DNA/RNA-bd_Est1-type"/>
</dbReference>
<feature type="compositionally biased region" description="Basic and acidic residues" evidence="7">
    <location>
        <begin position="431"/>
        <end position="470"/>
    </location>
</feature>
<dbReference type="InterPro" id="IPR011990">
    <property type="entry name" value="TPR-like_helical_dom_sf"/>
</dbReference>
<dbReference type="Pfam" id="PF10373">
    <property type="entry name" value="EST1_DNA_bind"/>
    <property type="match status" value="1"/>
</dbReference>
<feature type="coiled-coil region" evidence="6">
    <location>
        <begin position="900"/>
        <end position="930"/>
    </location>
</feature>
<proteinExistence type="predicted"/>
<comment type="subcellular location">
    <subcellularLocation>
        <location evidence="2">Cytoplasm</location>
    </subcellularLocation>
    <subcellularLocation>
        <location evidence="1">Nucleus</location>
    </subcellularLocation>
</comment>
<dbReference type="Pfam" id="PF13638">
    <property type="entry name" value="PIN_4"/>
    <property type="match status" value="1"/>
</dbReference>
<dbReference type="PANTHER" id="PTHR15696:SF0">
    <property type="entry name" value="TELOMERASE-BINDING PROTEIN EST1A"/>
    <property type="match status" value="1"/>
</dbReference>
<dbReference type="InterPro" id="IPR019458">
    <property type="entry name" value="Est1-like_N"/>
</dbReference>
<organism evidence="9 10">
    <name type="scientific">Parthenolecanium corni</name>
    <dbReference type="NCBI Taxonomy" id="536013"/>
    <lineage>
        <taxon>Eukaryota</taxon>
        <taxon>Metazoa</taxon>
        <taxon>Ecdysozoa</taxon>
        <taxon>Arthropoda</taxon>
        <taxon>Hexapoda</taxon>
        <taxon>Insecta</taxon>
        <taxon>Pterygota</taxon>
        <taxon>Neoptera</taxon>
        <taxon>Paraneoptera</taxon>
        <taxon>Hemiptera</taxon>
        <taxon>Sternorrhyncha</taxon>
        <taxon>Coccoidea</taxon>
        <taxon>Coccidae</taxon>
        <taxon>Parthenolecanium</taxon>
    </lineage>
</organism>
<dbReference type="SMART" id="SM00670">
    <property type="entry name" value="PINc"/>
    <property type="match status" value="1"/>
</dbReference>
<dbReference type="GO" id="GO:0005697">
    <property type="term" value="C:telomerase holoenzyme complex"/>
    <property type="evidence" value="ECO:0007669"/>
    <property type="project" value="TreeGrafter"/>
</dbReference>
<feature type="compositionally biased region" description="Basic and acidic residues" evidence="7">
    <location>
        <begin position="123"/>
        <end position="152"/>
    </location>
</feature>